<dbReference type="PRINTS" id="PR00598">
    <property type="entry name" value="HTHMARR"/>
</dbReference>
<dbReference type="InterPro" id="IPR000835">
    <property type="entry name" value="HTH_MarR-typ"/>
</dbReference>
<dbReference type="CDD" id="cd00090">
    <property type="entry name" value="HTH_ARSR"/>
    <property type="match status" value="1"/>
</dbReference>
<accession>A0A940SVQ2</accession>
<keyword evidence="3" id="KW-0804">Transcription</keyword>
<evidence type="ECO:0000313" key="6">
    <source>
        <dbReference type="Proteomes" id="UP000674938"/>
    </source>
</evidence>
<dbReference type="PANTHER" id="PTHR42756">
    <property type="entry name" value="TRANSCRIPTIONAL REGULATOR, MARR"/>
    <property type="match status" value="1"/>
</dbReference>
<dbReference type="PANTHER" id="PTHR42756:SF1">
    <property type="entry name" value="TRANSCRIPTIONAL REPRESSOR OF EMRAB OPERON"/>
    <property type="match status" value="1"/>
</dbReference>
<proteinExistence type="predicted"/>
<keyword evidence="2" id="KW-0238">DNA-binding</keyword>
<name>A0A940SVQ2_9ENTE</name>
<evidence type="ECO:0000313" key="5">
    <source>
        <dbReference type="EMBL" id="MBP1042555.1"/>
    </source>
</evidence>
<dbReference type="GO" id="GO:0003700">
    <property type="term" value="F:DNA-binding transcription factor activity"/>
    <property type="evidence" value="ECO:0007669"/>
    <property type="project" value="InterPro"/>
</dbReference>
<dbReference type="InterPro" id="IPR036390">
    <property type="entry name" value="WH_DNA-bd_sf"/>
</dbReference>
<gene>
    <name evidence="5" type="ORF">I6N95_16180</name>
</gene>
<evidence type="ECO:0000259" key="4">
    <source>
        <dbReference type="PROSITE" id="PS50995"/>
    </source>
</evidence>
<reference evidence="5" key="1">
    <citation type="submission" date="2020-12" db="EMBL/GenBank/DDBJ databases">
        <title>Vagococcus allomyrinae sp. nov. and Enterococcus lavae sp. nov., isolated from the larvae of Allomyrina dichotoma.</title>
        <authorList>
            <person name="Lee S.D."/>
        </authorList>
    </citation>
    <scope>NUCLEOTIDE SEQUENCE</scope>
    <source>
        <strain evidence="5">BWB3-3</strain>
    </source>
</reference>
<evidence type="ECO:0000256" key="1">
    <source>
        <dbReference type="ARBA" id="ARBA00023015"/>
    </source>
</evidence>
<dbReference type="SMART" id="SM00418">
    <property type="entry name" value="HTH_ARSR"/>
    <property type="match status" value="1"/>
</dbReference>
<keyword evidence="1" id="KW-0805">Transcription regulation</keyword>
<dbReference type="Pfam" id="PF01047">
    <property type="entry name" value="MarR"/>
    <property type="match status" value="1"/>
</dbReference>
<feature type="domain" description="HTH marR-type" evidence="4">
    <location>
        <begin position="1"/>
        <end position="116"/>
    </location>
</feature>
<dbReference type="InterPro" id="IPR011991">
    <property type="entry name" value="ArsR-like_HTH"/>
</dbReference>
<dbReference type="GO" id="GO:0003677">
    <property type="term" value="F:DNA binding"/>
    <property type="evidence" value="ECO:0007669"/>
    <property type="project" value="UniProtKB-KW"/>
</dbReference>
<protein>
    <submittedName>
        <fullName evidence="5">MarR family transcriptional regulator</fullName>
    </submittedName>
</protein>
<dbReference type="InterPro" id="IPR001845">
    <property type="entry name" value="HTH_ArsR_DNA-bd_dom"/>
</dbReference>
<dbReference type="SMART" id="SM00347">
    <property type="entry name" value="HTH_MARR"/>
    <property type="match status" value="1"/>
</dbReference>
<dbReference type="SUPFAM" id="SSF46785">
    <property type="entry name" value="Winged helix' DNA-binding domain"/>
    <property type="match status" value="1"/>
</dbReference>
<comment type="caution">
    <text evidence="5">The sequence shown here is derived from an EMBL/GenBank/DDBJ whole genome shotgun (WGS) entry which is preliminary data.</text>
</comment>
<sequence>MTQCFERKTDISLTRYEILQILAKKERVLQGELQKVLKIDQGAVTRHLKILEEKHYVTRERNPQNNREVYVQISPAGQAIIQGCQTNKKAVLEQFYQGINDAQKAELITVLGIIYQNITTMD</sequence>
<evidence type="ECO:0000256" key="2">
    <source>
        <dbReference type="ARBA" id="ARBA00023125"/>
    </source>
</evidence>
<dbReference type="Gene3D" id="1.10.10.10">
    <property type="entry name" value="Winged helix-like DNA-binding domain superfamily/Winged helix DNA-binding domain"/>
    <property type="match status" value="1"/>
</dbReference>
<dbReference type="InterPro" id="IPR036388">
    <property type="entry name" value="WH-like_DNA-bd_sf"/>
</dbReference>
<dbReference type="AlphaFoldDB" id="A0A940SVQ2"/>
<keyword evidence="6" id="KW-1185">Reference proteome</keyword>
<dbReference type="EMBL" id="JAEEGA010000011">
    <property type="protein sequence ID" value="MBP1042555.1"/>
    <property type="molecule type" value="Genomic_DNA"/>
</dbReference>
<dbReference type="Proteomes" id="UP000674938">
    <property type="component" value="Unassembled WGS sequence"/>
</dbReference>
<evidence type="ECO:0000256" key="3">
    <source>
        <dbReference type="ARBA" id="ARBA00023163"/>
    </source>
</evidence>
<organism evidence="5 6">
    <name type="scientific">Vagococcus allomyrinae</name>
    <dbReference type="NCBI Taxonomy" id="2794353"/>
    <lineage>
        <taxon>Bacteria</taxon>
        <taxon>Bacillati</taxon>
        <taxon>Bacillota</taxon>
        <taxon>Bacilli</taxon>
        <taxon>Lactobacillales</taxon>
        <taxon>Enterococcaceae</taxon>
        <taxon>Vagococcus</taxon>
    </lineage>
</organism>
<dbReference type="PROSITE" id="PS50995">
    <property type="entry name" value="HTH_MARR_2"/>
    <property type="match status" value="1"/>
</dbReference>